<keyword evidence="2" id="KW-1185">Reference proteome</keyword>
<proteinExistence type="predicted"/>
<name>A0A9N7N542_STRHE</name>
<feature type="non-terminal residue" evidence="1">
    <location>
        <position position="1"/>
    </location>
</feature>
<evidence type="ECO:0000313" key="2">
    <source>
        <dbReference type="Proteomes" id="UP001153555"/>
    </source>
</evidence>
<dbReference type="Proteomes" id="UP001153555">
    <property type="component" value="Unassembled WGS sequence"/>
</dbReference>
<dbReference type="AlphaFoldDB" id="A0A9N7N542"/>
<reference evidence="1" key="1">
    <citation type="submission" date="2019-12" db="EMBL/GenBank/DDBJ databases">
        <authorList>
            <person name="Scholes J."/>
        </authorList>
    </citation>
    <scope>NUCLEOTIDE SEQUENCE</scope>
</reference>
<accession>A0A9N7N542</accession>
<dbReference type="EMBL" id="CACSLK010027634">
    <property type="protein sequence ID" value="CAA0826988.1"/>
    <property type="molecule type" value="Genomic_DNA"/>
</dbReference>
<organism evidence="1 2">
    <name type="scientific">Striga hermonthica</name>
    <name type="common">Purple witchweed</name>
    <name type="synonym">Buchnera hermonthica</name>
    <dbReference type="NCBI Taxonomy" id="68872"/>
    <lineage>
        <taxon>Eukaryota</taxon>
        <taxon>Viridiplantae</taxon>
        <taxon>Streptophyta</taxon>
        <taxon>Embryophyta</taxon>
        <taxon>Tracheophyta</taxon>
        <taxon>Spermatophyta</taxon>
        <taxon>Magnoliopsida</taxon>
        <taxon>eudicotyledons</taxon>
        <taxon>Gunneridae</taxon>
        <taxon>Pentapetalae</taxon>
        <taxon>asterids</taxon>
        <taxon>lamiids</taxon>
        <taxon>Lamiales</taxon>
        <taxon>Orobanchaceae</taxon>
        <taxon>Buchnereae</taxon>
        <taxon>Striga</taxon>
    </lineage>
</organism>
<sequence>PITTRQHLPDSWAGHHKAMNKVKDILRALSRPDSDDYYSGEFHKHKWLQQGDWFTSP</sequence>
<comment type="caution">
    <text evidence="1">The sequence shown here is derived from an EMBL/GenBank/DDBJ whole genome shotgun (WGS) entry which is preliminary data.</text>
</comment>
<gene>
    <name evidence="1" type="ORF">SHERM_22685</name>
</gene>
<evidence type="ECO:0000313" key="1">
    <source>
        <dbReference type="EMBL" id="CAA0826988.1"/>
    </source>
</evidence>
<dbReference type="OrthoDB" id="912311at2759"/>
<protein>
    <submittedName>
        <fullName evidence="1">Uncharacterized protein</fullName>
    </submittedName>
</protein>